<name>A0A1N7HH39_9RHOB</name>
<accession>A0A1N7HH39</accession>
<evidence type="ECO:0000256" key="1">
    <source>
        <dbReference type="ARBA" id="ARBA00043967"/>
    </source>
</evidence>
<sequence>MTALDDAPVGTKAHQDVAKEGVDQDTVDRVREVGGAYKHGWSTDIEMEYAPKGLTPDIVKLISEKNEEPEWMTEWRLEAYKTWLTKKEPNWAMVDYPEIDFQEQYYYARPKSMMVKPKSLDEVDPKLLATYSKLGIPLKEQAILAGVEGAGEMPAEARKVAVDAVFDSVSVGTTFQKELLEAGVIFCSISEAIREYPDLVKKYLGSVVPVNDNFYATLNSAVFSDGSFVYVPPGVRCPMELSTYFRINAENTGQFERTLIIADKGSYVSYLEGCTAPQRDESQLHAAVVEIIVEEDAEVKYSTVQNWYPGDENGKGGIYNFVTKRADCRGDRAKVMWTQVETGSAVTWKYPSCILRGDDSQGEFYSIAIANNMQQADTGTKMIHLGKRTKSRIVSKGISAGKAQNTYRGLVSMHPKAKESRNYTQCDSLLIGDKCGAHTVPYIEVKNNSSRVEHEATTSKVDDDQMFYCRQRGMDEEEAVALVVNGFCRDVLQALPMEFAMEAQQLVAISLEGSVG</sequence>
<dbReference type="Proteomes" id="UP000186019">
    <property type="component" value="Unassembled WGS sequence"/>
</dbReference>
<dbReference type="EMBL" id="FTNV01000003">
    <property type="protein sequence ID" value="SIS24197.1"/>
    <property type="molecule type" value="Genomic_DNA"/>
</dbReference>
<evidence type="ECO:0000313" key="6">
    <source>
        <dbReference type="Proteomes" id="UP000186019"/>
    </source>
</evidence>
<dbReference type="RefSeq" id="WP_076535124.1">
    <property type="nucleotide sequence ID" value="NZ_CANNEL010000004.1"/>
</dbReference>
<dbReference type="NCBIfam" id="TIGR01980">
    <property type="entry name" value="sufB"/>
    <property type="match status" value="1"/>
</dbReference>
<dbReference type="GO" id="GO:0016226">
    <property type="term" value="P:iron-sulfur cluster assembly"/>
    <property type="evidence" value="ECO:0007669"/>
    <property type="project" value="InterPro"/>
</dbReference>
<dbReference type="InterPro" id="IPR045595">
    <property type="entry name" value="SufBD_N"/>
</dbReference>
<evidence type="ECO:0000259" key="3">
    <source>
        <dbReference type="Pfam" id="PF01458"/>
    </source>
</evidence>
<keyword evidence="6" id="KW-1185">Reference proteome</keyword>
<dbReference type="STRING" id="573024.SAMN05216208_2262"/>
<evidence type="ECO:0000259" key="4">
    <source>
        <dbReference type="Pfam" id="PF19295"/>
    </source>
</evidence>
<protein>
    <submittedName>
        <fullName evidence="5">Iron-regulated ABC transporter membrane component SufB</fullName>
    </submittedName>
</protein>
<dbReference type="PANTHER" id="PTHR30508">
    <property type="entry name" value="FES CLUSTER ASSEMBLY PROTEIN SUF"/>
    <property type="match status" value="1"/>
</dbReference>
<dbReference type="AlphaFoldDB" id="A0A1N7HH39"/>
<comment type="similarity">
    <text evidence="1">Belongs to the iron-sulfur cluster assembly SufBD family.</text>
</comment>
<dbReference type="OrthoDB" id="9803529at2"/>
<feature type="region of interest" description="Disordered" evidence="2">
    <location>
        <begin position="1"/>
        <end position="21"/>
    </location>
</feature>
<dbReference type="Pfam" id="PF01458">
    <property type="entry name" value="SUFBD_core"/>
    <property type="match status" value="1"/>
</dbReference>
<organism evidence="5 6">
    <name type="scientific">Roseovarius nanhaiticus</name>
    <dbReference type="NCBI Taxonomy" id="573024"/>
    <lineage>
        <taxon>Bacteria</taxon>
        <taxon>Pseudomonadati</taxon>
        <taxon>Pseudomonadota</taxon>
        <taxon>Alphaproteobacteria</taxon>
        <taxon>Rhodobacterales</taxon>
        <taxon>Roseobacteraceae</taxon>
        <taxon>Roseovarius</taxon>
    </lineage>
</organism>
<dbReference type="InterPro" id="IPR055346">
    <property type="entry name" value="Fe-S_cluster_assembly_SufBD"/>
</dbReference>
<dbReference type="InterPro" id="IPR010231">
    <property type="entry name" value="SUF_FeS_clus_asmbl_SufB"/>
</dbReference>
<dbReference type="InterPro" id="IPR037284">
    <property type="entry name" value="SUF_FeS_clus_asmbl_SufBD_sf"/>
</dbReference>
<feature type="domain" description="SUF system FeS cluster assembly SufBD core" evidence="3">
    <location>
        <begin position="245"/>
        <end position="487"/>
    </location>
</feature>
<dbReference type="Pfam" id="PF19295">
    <property type="entry name" value="SufBD_N"/>
    <property type="match status" value="1"/>
</dbReference>
<reference evidence="5 6" key="1">
    <citation type="submission" date="2017-01" db="EMBL/GenBank/DDBJ databases">
        <authorList>
            <person name="Mah S.A."/>
            <person name="Swanson W.J."/>
            <person name="Moy G.W."/>
            <person name="Vacquier V.D."/>
        </authorList>
    </citation>
    <scope>NUCLEOTIDE SEQUENCE [LARGE SCALE GENOMIC DNA]</scope>
    <source>
        <strain evidence="5 6">DSM 29590</strain>
    </source>
</reference>
<evidence type="ECO:0000313" key="5">
    <source>
        <dbReference type="EMBL" id="SIS24197.1"/>
    </source>
</evidence>
<dbReference type="NCBIfam" id="NF008773">
    <property type="entry name" value="PRK11814.1"/>
    <property type="match status" value="1"/>
</dbReference>
<gene>
    <name evidence="5" type="ORF">SAMN05421666_3054</name>
</gene>
<feature type="domain" description="SUF system FeS cluster assembly SufBD N-terminal" evidence="4">
    <location>
        <begin position="175"/>
        <end position="236"/>
    </location>
</feature>
<evidence type="ECO:0000256" key="2">
    <source>
        <dbReference type="SAM" id="MobiDB-lite"/>
    </source>
</evidence>
<dbReference type="SUPFAM" id="SSF101960">
    <property type="entry name" value="Stabilizer of iron transporter SufD"/>
    <property type="match status" value="1"/>
</dbReference>
<dbReference type="InterPro" id="IPR000825">
    <property type="entry name" value="SUF_FeS_clus_asmbl_SufBD_core"/>
</dbReference>
<dbReference type="PANTHER" id="PTHR30508:SF1">
    <property type="entry name" value="UPF0051 PROTEIN ABCI8, CHLOROPLASTIC-RELATED"/>
    <property type="match status" value="1"/>
</dbReference>
<proteinExistence type="inferred from homology"/>